<dbReference type="EMBL" id="JACXVP010000004">
    <property type="protein sequence ID" value="KAG5610299.1"/>
    <property type="molecule type" value="Genomic_DNA"/>
</dbReference>
<evidence type="ECO:0000313" key="2">
    <source>
        <dbReference type="Proteomes" id="UP000824120"/>
    </source>
</evidence>
<name>A0A9J5ZBE3_SOLCO</name>
<dbReference type="AlphaFoldDB" id="A0A9J5ZBE3"/>
<dbReference type="Proteomes" id="UP000824120">
    <property type="component" value="Chromosome 4"/>
</dbReference>
<sequence>MTIRDKQCHTSLPFLVLITELCRWARVPLDEKRDIGVTPTSSTDIRCIKVKYTRDEVDRRRASPVDTSLEVDVSFIPVEEALPISASRPLGTSTSTPSCAGFRLEIEMPWMIERAILATLTPLRTSIGALTKRVETRERGQRVTTEVTTLKSEVSKLRKDVDHLTSINSTSLFESAEVPGVSGLDFLANSDMPLATTRDETMEDDVVVVSEAEIDEEQLEAQEATIYEDLPDLEEMIVQSVIQTSLTDTSMAGSSRARVAVTPSTDA</sequence>
<gene>
    <name evidence="1" type="ORF">H5410_021580</name>
</gene>
<accession>A0A9J5ZBE3</accession>
<comment type="caution">
    <text evidence="1">The sequence shown here is derived from an EMBL/GenBank/DDBJ whole genome shotgun (WGS) entry which is preliminary data.</text>
</comment>
<reference evidence="1 2" key="1">
    <citation type="submission" date="2020-09" db="EMBL/GenBank/DDBJ databases">
        <title>De no assembly of potato wild relative species, Solanum commersonii.</title>
        <authorList>
            <person name="Cho K."/>
        </authorList>
    </citation>
    <scope>NUCLEOTIDE SEQUENCE [LARGE SCALE GENOMIC DNA]</scope>
    <source>
        <strain evidence="1">LZ3.2</strain>
        <tissue evidence="1">Leaf</tissue>
    </source>
</reference>
<proteinExistence type="predicted"/>
<evidence type="ECO:0008006" key="3">
    <source>
        <dbReference type="Google" id="ProtNLM"/>
    </source>
</evidence>
<organism evidence="1 2">
    <name type="scientific">Solanum commersonii</name>
    <name type="common">Commerson's wild potato</name>
    <name type="synonym">Commerson's nightshade</name>
    <dbReference type="NCBI Taxonomy" id="4109"/>
    <lineage>
        <taxon>Eukaryota</taxon>
        <taxon>Viridiplantae</taxon>
        <taxon>Streptophyta</taxon>
        <taxon>Embryophyta</taxon>
        <taxon>Tracheophyta</taxon>
        <taxon>Spermatophyta</taxon>
        <taxon>Magnoliopsida</taxon>
        <taxon>eudicotyledons</taxon>
        <taxon>Gunneridae</taxon>
        <taxon>Pentapetalae</taxon>
        <taxon>asterids</taxon>
        <taxon>lamiids</taxon>
        <taxon>Solanales</taxon>
        <taxon>Solanaceae</taxon>
        <taxon>Solanoideae</taxon>
        <taxon>Solaneae</taxon>
        <taxon>Solanum</taxon>
    </lineage>
</organism>
<evidence type="ECO:0000313" key="1">
    <source>
        <dbReference type="EMBL" id="KAG5610299.1"/>
    </source>
</evidence>
<protein>
    <recommendedName>
        <fullName evidence="3">Polyprotein protein</fullName>
    </recommendedName>
</protein>
<keyword evidence="2" id="KW-1185">Reference proteome</keyword>